<organism evidence="1 2">
    <name type="scientific">Haloarcula saliterrae</name>
    <dbReference type="NCBI Taxonomy" id="2950534"/>
    <lineage>
        <taxon>Archaea</taxon>
        <taxon>Methanobacteriati</taxon>
        <taxon>Methanobacteriota</taxon>
        <taxon>Stenosarchaea group</taxon>
        <taxon>Halobacteria</taxon>
        <taxon>Halobacteriales</taxon>
        <taxon>Haloarculaceae</taxon>
        <taxon>Haloarcula</taxon>
    </lineage>
</organism>
<evidence type="ECO:0008006" key="3">
    <source>
        <dbReference type="Google" id="ProtNLM"/>
    </source>
</evidence>
<sequence length="109" mass="11768">MRDGIDDSGDEVTVSMELSGPYDDVLGKLRPAESGAGSLRPLVADLETLLDTVRRTDGGTRSVIAEQLPAETAADFDPEAVVDALQVLERYDLVVLDGNTWRPGPRLEE</sequence>
<protein>
    <recommendedName>
        <fullName evidence="3">MarR family transcriptional regulator</fullName>
    </recommendedName>
</protein>
<comment type="caution">
    <text evidence="1">The sequence shown here is derived from an EMBL/GenBank/DDBJ whole genome shotgun (WGS) entry which is preliminary data.</text>
</comment>
<dbReference type="Proteomes" id="UP001259659">
    <property type="component" value="Unassembled WGS sequence"/>
</dbReference>
<dbReference type="RefSeq" id="WP_310920147.1">
    <property type="nucleotide sequence ID" value="NZ_JAMQON010000004.1"/>
</dbReference>
<proteinExistence type="predicted"/>
<evidence type="ECO:0000313" key="1">
    <source>
        <dbReference type="EMBL" id="MDS0260471.1"/>
    </source>
</evidence>
<gene>
    <name evidence="1" type="ORF">NDI56_13785</name>
</gene>
<accession>A0ABU2FDZ3</accession>
<reference evidence="1 2" key="1">
    <citation type="submission" date="2022-06" db="EMBL/GenBank/DDBJ databases">
        <title>Haloarcula sp. a new haloarchaeum isolate from saline soil.</title>
        <authorList>
            <person name="Strakova D."/>
            <person name="Galisteo C."/>
            <person name="Sanchez-Porro C."/>
            <person name="Ventosa A."/>
        </authorList>
    </citation>
    <scope>NUCLEOTIDE SEQUENCE [LARGE SCALE GENOMIC DNA]</scope>
    <source>
        <strain evidence="1 2">S1CR25-12</strain>
    </source>
</reference>
<keyword evidence="2" id="KW-1185">Reference proteome</keyword>
<name>A0ABU2FDZ3_9EURY</name>
<dbReference type="EMBL" id="JAMQON010000004">
    <property type="protein sequence ID" value="MDS0260471.1"/>
    <property type="molecule type" value="Genomic_DNA"/>
</dbReference>
<evidence type="ECO:0000313" key="2">
    <source>
        <dbReference type="Proteomes" id="UP001259659"/>
    </source>
</evidence>